<accession>A0A645G5N2</accession>
<evidence type="ECO:0000313" key="1">
    <source>
        <dbReference type="EMBL" id="MPN21272.1"/>
    </source>
</evidence>
<gene>
    <name evidence="1" type="primary">parA_5</name>
    <name evidence="1" type="ORF">SDC9_168651</name>
</gene>
<dbReference type="Gene3D" id="3.40.50.300">
    <property type="entry name" value="P-loop containing nucleotide triphosphate hydrolases"/>
    <property type="match status" value="1"/>
</dbReference>
<organism evidence="1">
    <name type="scientific">bioreactor metagenome</name>
    <dbReference type="NCBI Taxonomy" id="1076179"/>
    <lineage>
        <taxon>unclassified sequences</taxon>
        <taxon>metagenomes</taxon>
        <taxon>ecological metagenomes</taxon>
    </lineage>
</organism>
<name>A0A645G5N2_9ZZZZ</name>
<dbReference type="InterPro" id="IPR027417">
    <property type="entry name" value="P-loop_NTPase"/>
</dbReference>
<dbReference type="EMBL" id="VSSQ01069224">
    <property type="protein sequence ID" value="MPN21272.1"/>
    <property type="molecule type" value="Genomic_DNA"/>
</dbReference>
<dbReference type="AlphaFoldDB" id="A0A645G5N2"/>
<protein>
    <submittedName>
        <fullName evidence="1">Chromosome partitioning protein ParA</fullName>
    </submittedName>
</protein>
<proteinExistence type="predicted"/>
<comment type="caution">
    <text evidence="1">The sequence shown here is derived from an EMBL/GenBank/DDBJ whole genome shotgun (WGS) entry which is preliminary data.</text>
</comment>
<dbReference type="SUPFAM" id="SSF52540">
    <property type="entry name" value="P-loop containing nucleoside triphosphate hydrolases"/>
    <property type="match status" value="1"/>
</dbReference>
<sequence>MKKFFKNKVYDTIIPRSVRLGEAPSFGLPITMYDEKCSGAKAYVELAKELIRSNDEKATPSGDDL</sequence>
<reference evidence="1" key="1">
    <citation type="submission" date="2019-08" db="EMBL/GenBank/DDBJ databases">
        <authorList>
            <person name="Kucharzyk K."/>
            <person name="Murdoch R.W."/>
            <person name="Higgins S."/>
            <person name="Loffler F."/>
        </authorList>
    </citation>
    <scope>NUCLEOTIDE SEQUENCE</scope>
</reference>